<dbReference type="InterPro" id="IPR004652">
    <property type="entry name" value="DusB-like"/>
</dbReference>
<evidence type="ECO:0000256" key="13">
    <source>
        <dbReference type="PIRNR" id="PIRNR006621"/>
    </source>
</evidence>
<keyword evidence="18" id="KW-1185">Reference proteome</keyword>
<comment type="function">
    <text evidence="2 12 13">Catalyzes the synthesis of 5,6-dihydrouridine (D), a modified base found in the D-loop of most tRNAs, via the reduction of the C5-C6 double bond in target uridines.</text>
</comment>
<dbReference type="InterPro" id="IPR018517">
    <property type="entry name" value="tRNA_hU_synthase_CS"/>
</dbReference>
<dbReference type="Gene3D" id="1.10.1200.80">
    <property type="entry name" value="Putative flavin oxidoreducatase, domain 2"/>
    <property type="match status" value="1"/>
</dbReference>
<evidence type="ECO:0000313" key="18">
    <source>
        <dbReference type="Proteomes" id="UP000198654"/>
    </source>
</evidence>
<dbReference type="HAMAP" id="MF_02042">
    <property type="entry name" value="DusB_subfam"/>
    <property type="match status" value="1"/>
</dbReference>
<evidence type="ECO:0000256" key="3">
    <source>
        <dbReference type="ARBA" id="ARBA00022555"/>
    </source>
</evidence>
<feature type="binding site" evidence="12 15">
    <location>
        <position position="160"/>
    </location>
    <ligand>
        <name>FMN</name>
        <dbReference type="ChEBI" id="CHEBI:58210"/>
    </ligand>
</feature>
<accession>A0A1G9MRE8</accession>
<dbReference type="STRING" id="119000.SAMN05661010_02487"/>
<evidence type="ECO:0000256" key="8">
    <source>
        <dbReference type="ARBA" id="ARBA00022884"/>
    </source>
</evidence>
<comment type="similarity">
    <text evidence="12">Belongs to the Dus family. DusB subfamily.</text>
</comment>
<keyword evidence="7 12" id="KW-0521">NADP</keyword>
<evidence type="ECO:0000256" key="11">
    <source>
        <dbReference type="ARBA" id="ARBA00048802"/>
    </source>
</evidence>
<evidence type="ECO:0000256" key="14">
    <source>
        <dbReference type="PIRSR" id="PIRSR006621-1"/>
    </source>
</evidence>
<dbReference type="PANTHER" id="PTHR45846">
    <property type="entry name" value="TRNA-DIHYDROURIDINE(47) SYNTHASE [NAD(P)(+)]-LIKE"/>
    <property type="match status" value="1"/>
</dbReference>
<evidence type="ECO:0000256" key="2">
    <source>
        <dbReference type="ARBA" id="ARBA00002790"/>
    </source>
</evidence>
<dbReference type="Pfam" id="PF01207">
    <property type="entry name" value="Dus"/>
    <property type="match status" value="1"/>
</dbReference>
<dbReference type="AlphaFoldDB" id="A0A1G9MRE8"/>
<evidence type="ECO:0000313" key="17">
    <source>
        <dbReference type="EMBL" id="SDL76779.1"/>
    </source>
</evidence>
<evidence type="ECO:0000256" key="10">
    <source>
        <dbReference type="ARBA" id="ARBA00048205"/>
    </source>
</evidence>
<comment type="catalytic activity">
    <reaction evidence="11 12">
        <text>a 5,6-dihydrouridine in tRNA + NAD(+) = a uridine in tRNA + NADH + H(+)</text>
        <dbReference type="Rhea" id="RHEA:54452"/>
        <dbReference type="Rhea" id="RHEA-COMP:13339"/>
        <dbReference type="Rhea" id="RHEA-COMP:13887"/>
        <dbReference type="ChEBI" id="CHEBI:15378"/>
        <dbReference type="ChEBI" id="CHEBI:57540"/>
        <dbReference type="ChEBI" id="CHEBI:57945"/>
        <dbReference type="ChEBI" id="CHEBI:65315"/>
        <dbReference type="ChEBI" id="CHEBI:74443"/>
    </reaction>
</comment>
<feature type="binding site" evidence="12 15">
    <location>
        <begin position="37"/>
        <end position="39"/>
    </location>
    <ligand>
        <name>FMN</name>
        <dbReference type="ChEBI" id="CHEBI:58210"/>
    </ligand>
</feature>
<dbReference type="PROSITE" id="PS01136">
    <property type="entry name" value="UPF0034"/>
    <property type="match status" value="1"/>
</dbReference>
<evidence type="ECO:0000259" key="16">
    <source>
        <dbReference type="Pfam" id="PF01207"/>
    </source>
</evidence>
<evidence type="ECO:0000256" key="5">
    <source>
        <dbReference type="ARBA" id="ARBA00022643"/>
    </source>
</evidence>
<evidence type="ECO:0000256" key="12">
    <source>
        <dbReference type="HAMAP-Rule" id="MF_02042"/>
    </source>
</evidence>
<reference evidence="17 18" key="1">
    <citation type="submission" date="2016-10" db="EMBL/GenBank/DDBJ databases">
        <authorList>
            <person name="de Groot N.N."/>
        </authorList>
    </citation>
    <scope>NUCLEOTIDE SEQUENCE [LARGE SCALE GENOMIC DNA]</scope>
    <source>
        <strain evidence="17 18">DSM 14789</strain>
    </source>
</reference>
<dbReference type="InterPro" id="IPR013785">
    <property type="entry name" value="Aldolase_TIM"/>
</dbReference>
<sequence>MCNPLCPRLRITMPASACVEPPAIGPYRLPNRVILAPMAGVTDRPFRQLCRKLGAGLVVSEMVIADPSLWHTRKSRARLDHRGEPGPRSVQIAGGDPEMLADAARQSAARGAQIVDINMGCPAKKVCNKAAGSALLRDERLVAEILEAVVAAVDIPVTLKIRTGWCADSNNGVRVARIAEQTGIQALAVHGRTREQRYTGCAEYDTIAAIKAAVTIPVFANGDITSPEKAAEVLVYTGADAVMIGRGAQGNPWIFRQIDHYLRTGRILAEPSGAERRTVMQGHLEALHAFYGDHMGVRIARKHIGWYLGTREDAKRLRASFNALESPDAQRHFVDELFRQADSPATNGINAA</sequence>
<feature type="binding site" evidence="15">
    <location>
        <position position="190"/>
    </location>
    <ligand>
        <name>FMN</name>
        <dbReference type="ChEBI" id="CHEBI:58210"/>
    </ligand>
</feature>
<dbReference type="Gene3D" id="3.20.20.70">
    <property type="entry name" value="Aldolase class I"/>
    <property type="match status" value="1"/>
</dbReference>
<feature type="binding site" evidence="12 15">
    <location>
        <position position="91"/>
    </location>
    <ligand>
        <name>FMN</name>
        <dbReference type="ChEBI" id="CHEBI:58210"/>
    </ligand>
</feature>
<evidence type="ECO:0000256" key="1">
    <source>
        <dbReference type="ARBA" id="ARBA00001917"/>
    </source>
</evidence>
<evidence type="ECO:0000256" key="7">
    <source>
        <dbReference type="ARBA" id="ARBA00022857"/>
    </source>
</evidence>
<keyword evidence="3 12" id="KW-0820">tRNA-binding</keyword>
<evidence type="ECO:0000256" key="9">
    <source>
        <dbReference type="ARBA" id="ARBA00023002"/>
    </source>
</evidence>
<protein>
    <recommendedName>
        <fullName evidence="12">tRNA-dihydrouridine synthase B</fullName>
        <ecNumber evidence="12">1.3.1.-</ecNumber>
    </recommendedName>
</protein>
<dbReference type="InterPro" id="IPR001269">
    <property type="entry name" value="DUS_fam"/>
</dbReference>
<dbReference type="InterPro" id="IPR035587">
    <property type="entry name" value="DUS-like_FMN-bd"/>
</dbReference>
<feature type="binding site" evidence="12 15">
    <location>
        <begin position="245"/>
        <end position="246"/>
    </location>
    <ligand>
        <name>FMN</name>
        <dbReference type="ChEBI" id="CHEBI:58210"/>
    </ligand>
</feature>
<dbReference type="PIRSF" id="PIRSF006621">
    <property type="entry name" value="Dus"/>
    <property type="match status" value="1"/>
</dbReference>
<keyword evidence="15" id="KW-0547">Nucleotide-binding</keyword>
<keyword evidence="5 12" id="KW-0288">FMN</keyword>
<dbReference type="PANTHER" id="PTHR45846:SF1">
    <property type="entry name" value="TRNA-DIHYDROURIDINE(47) SYNTHASE [NAD(P)(+)]-LIKE"/>
    <property type="match status" value="1"/>
</dbReference>
<dbReference type="EC" id="1.3.1.-" evidence="12"/>
<dbReference type="InterPro" id="IPR024036">
    <property type="entry name" value="tRNA-dHydroUridine_Synthase_C"/>
</dbReference>
<comment type="catalytic activity">
    <reaction evidence="10 12">
        <text>a 5,6-dihydrouridine in tRNA + NADP(+) = a uridine in tRNA + NADPH + H(+)</text>
        <dbReference type="Rhea" id="RHEA:23624"/>
        <dbReference type="Rhea" id="RHEA-COMP:13339"/>
        <dbReference type="Rhea" id="RHEA-COMP:13887"/>
        <dbReference type="ChEBI" id="CHEBI:15378"/>
        <dbReference type="ChEBI" id="CHEBI:57783"/>
        <dbReference type="ChEBI" id="CHEBI:58349"/>
        <dbReference type="ChEBI" id="CHEBI:65315"/>
        <dbReference type="ChEBI" id="CHEBI:74443"/>
    </reaction>
</comment>
<proteinExistence type="inferred from homology"/>
<feature type="domain" description="DUS-like FMN-binding" evidence="16">
    <location>
        <begin position="34"/>
        <end position="338"/>
    </location>
</feature>
<feature type="binding site" evidence="12">
    <location>
        <begin position="221"/>
        <end position="223"/>
    </location>
    <ligand>
        <name>FMN</name>
        <dbReference type="ChEBI" id="CHEBI:58210"/>
    </ligand>
</feature>
<evidence type="ECO:0000256" key="4">
    <source>
        <dbReference type="ARBA" id="ARBA00022630"/>
    </source>
</evidence>
<keyword evidence="6 12" id="KW-0819">tRNA processing</keyword>
<comment type="cofactor">
    <cofactor evidence="1 12 13 15">
        <name>FMN</name>
        <dbReference type="ChEBI" id="CHEBI:58210"/>
    </cofactor>
</comment>
<evidence type="ECO:0000256" key="6">
    <source>
        <dbReference type="ARBA" id="ARBA00022694"/>
    </source>
</evidence>
<keyword evidence="9 12" id="KW-0560">Oxidoreductase</keyword>
<keyword evidence="4 12" id="KW-0285">Flavoprotein</keyword>
<dbReference type="EMBL" id="FNGI01000007">
    <property type="protein sequence ID" value="SDL76779.1"/>
    <property type="molecule type" value="Genomic_DNA"/>
</dbReference>
<dbReference type="GO" id="GO:0010181">
    <property type="term" value="F:FMN binding"/>
    <property type="evidence" value="ECO:0007669"/>
    <property type="project" value="UniProtKB-UniRule"/>
</dbReference>
<dbReference type="Proteomes" id="UP000198654">
    <property type="component" value="Unassembled WGS sequence"/>
</dbReference>
<gene>
    <name evidence="12" type="primary">dusB</name>
    <name evidence="17" type="ORF">SAMN05661010_02487</name>
</gene>
<keyword evidence="8 12" id="KW-0694">RNA-binding</keyword>
<dbReference type="CDD" id="cd02801">
    <property type="entry name" value="DUS_like_FMN"/>
    <property type="match status" value="1"/>
</dbReference>
<dbReference type="InterPro" id="IPR032887">
    <property type="entry name" value="DusB"/>
</dbReference>
<dbReference type="SUPFAM" id="SSF51395">
    <property type="entry name" value="FMN-linked oxidoreductases"/>
    <property type="match status" value="1"/>
</dbReference>
<dbReference type="GO" id="GO:0017150">
    <property type="term" value="F:tRNA dihydrouridine synthase activity"/>
    <property type="evidence" value="ECO:0007669"/>
    <property type="project" value="UniProtKB-UniRule"/>
</dbReference>
<dbReference type="GO" id="GO:0050660">
    <property type="term" value="F:flavin adenine dinucleotide binding"/>
    <property type="evidence" value="ECO:0007669"/>
    <property type="project" value="InterPro"/>
</dbReference>
<organism evidence="17 18">
    <name type="scientific">Modicisalibacter muralis</name>
    <dbReference type="NCBI Taxonomy" id="119000"/>
    <lineage>
        <taxon>Bacteria</taxon>
        <taxon>Pseudomonadati</taxon>
        <taxon>Pseudomonadota</taxon>
        <taxon>Gammaproteobacteria</taxon>
        <taxon>Oceanospirillales</taxon>
        <taxon>Halomonadaceae</taxon>
        <taxon>Modicisalibacter</taxon>
    </lineage>
</organism>
<comment type="similarity">
    <text evidence="13">Belongs to the dus family.</text>
</comment>
<name>A0A1G9MRE8_9GAMM</name>
<dbReference type="GO" id="GO:0000049">
    <property type="term" value="F:tRNA binding"/>
    <property type="evidence" value="ECO:0007669"/>
    <property type="project" value="UniProtKB-UniRule"/>
</dbReference>
<feature type="active site" description="Proton donor" evidence="12 14">
    <location>
        <position position="121"/>
    </location>
</feature>
<evidence type="ECO:0000256" key="15">
    <source>
        <dbReference type="PIRSR" id="PIRSR006621-2"/>
    </source>
</evidence>
<dbReference type="NCBIfam" id="TIGR00737">
    <property type="entry name" value="nifR3_yhdG"/>
    <property type="match status" value="1"/>
</dbReference>